<feature type="binding site" description="proximal binding residue" evidence="7">
    <location>
        <position position="101"/>
    </location>
    <ligand>
        <name>heme</name>
        <dbReference type="ChEBI" id="CHEBI:30413"/>
    </ligand>
    <ligandPart>
        <name>Fe</name>
        <dbReference type="ChEBI" id="CHEBI:18248"/>
    </ligandPart>
</feature>
<protein>
    <recommendedName>
        <fullName evidence="6">Group 1 truncated hemoglobin</fullName>
    </recommendedName>
</protein>
<keyword evidence="6" id="KW-0561">Oxygen transport</keyword>
<keyword evidence="9" id="KW-0732">Signal</keyword>
<evidence type="ECO:0000256" key="5">
    <source>
        <dbReference type="ARBA" id="ARBA00023004"/>
    </source>
</evidence>
<sequence>MRISPVLCGLFVAALLGLAGCTTPERAKPATTSSLYDRLGGLPAITAVVDDFVGNLATDPRIQARFANADMPRLKARLVEQICAGSGGPCTYAGRDMKTAHAGMAITNDEFDALVDDLVKSLDKFKVPAREQKELLGILGPMRKDVVSR</sequence>
<keyword evidence="5 6" id="KW-0408">Iron</keyword>
<evidence type="ECO:0000313" key="10">
    <source>
        <dbReference type="EMBL" id="SOY69006.1"/>
    </source>
</evidence>
<comment type="caution">
    <text evidence="10">The sequence shown here is derived from an EMBL/GenBank/DDBJ whole genome shotgun (WGS) entry which is preliminary data.</text>
</comment>
<reference evidence="10" key="1">
    <citation type="submission" date="2018-01" db="EMBL/GenBank/DDBJ databases">
        <authorList>
            <person name="Clerissi C."/>
        </authorList>
    </citation>
    <scope>NUCLEOTIDE SEQUENCE</scope>
    <source>
        <strain evidence="10">Cupriavidus taiwanensis STM 3521</strain>
    </source>
</reference>
<comment type="cofactor">
    <cofactor evidence="7">
        <name>heme</name>
        <dbReference type="ChEBI" id="CHEBI:30413"/>
    </cofactor>
    <text evidence="7">Binds 1 heme group per subunit.</text>
</comment>
<comment type="similarity">
    <text evidence="1 6">Belongs to the truncated hemoglobin family. Group I subfamily.</text>
</comment>
<dbReference type="PROSITE" id="PS51257">
    <property type="entry name" value="PROKAR_LIPOPROTEIN"/>
    <property type="match status" value="1"/>
</dbReference>
<dbReference type="InterPro" id="IPR012292">
    <property type="entry name" value="Globin/Proto"/>
</dbReference>
<evidence type="ECO:0000256" key="6">
    <source>
        <dbReference type="PIRNR" id="PIRNR002030"/>
    </source>
</evidence>
<keyword evidence="4 6" id="KW-0479">Metal-binding</keyword>
<evidence type="ECO:0000256" key="2">
    <source>
        <dbReference type="ARBA" id="ARBA00022448"/>
    </source>
</evidence>
<evidence type="ECO:0000256" key="7">
    <source>
        <dbReference type="PIRSR" id="PIRSR002030-1"/>
    </source>
</evidence>
<dbReference type="RefSeq" id="WP_116341447.1">
    <property type="nucleotide sequence ID" value="NZ_LT976857.1"/>
</dbReference>
<evidence type="ECO:0000256" key="4">
    <source>
        <dbReference type="ARBA" id="ARBA00022723"/>
    </source>
</evidence>
<organism evidence="10">
    <name type="scientific">Cupriavidus taiwanensis</name>
    <dbReference type="NCBI Taxonomy" id="164546"/>
    <lineage>
        <taxon>Bacteria</taxon>
        <taxon>Pseudomonadati</taxon>
        <taxon>Pseudomonadota</taxon>
        <taxon>Betaproteobacteria</taxon>
        <taxon>Burkholderiales</taxon>
        <taxon>Burkholderiaceae</taxon>
        <taxon>Cupriavidus</taxon>
    </lineage>
</organism>
<dbReference type="GO" id="GO:0019825">
    <property type="term" value="F:oxygen binding"/>
    <property type="evidence" value="ECO:0007669"/>
    <property type="project" value="InterPro"/>
</dbReference>
<dbReference type="GO" id="GO:0005344">
    <property type="term" value="F:oxygen carrier activity"/>
    <property type="evidence" value="ECO:0007669"/>
    <property type="project" value="UniProtKB-UniRule"/>
</dbReference>
<dbReference type="Pfam" id="PF01152">
    <property type="entry name" value="Bac_globin"/>
    <property type="match status" value="1"/>
</dbReference>
<evidence type="ECO:0000256" key="1">
    <source>
        <dbReference type="ARBA" id="ARBA00009660"/>
    </source>
</evidence>
<dbReference type="GO" id="GO:0046872">
    <property type="term" value="F:metal ion binding"/>
    <property type="evidence" value="ECO:0007669"/>
    <property type="project" value="UniProtKB-UniRule"/>
</dbReference>
<keyword evidence="2 6" id="KW-0813">Transport</keyword>
<dbReference type="InterPro" id="IPR016339">
    <property type="entry name" value="Hemoglobin_trunc_I"/>
</dbReference>
<feature type="binding site" description="distal binding residue" evidence="8">
    <location>
        <position position="101"/>
    </location>
    <ligand>
        <name>heme</name>
        <dbReference type="ChEBI" id="CHEBI:30413"/>
    </ligand>
    <ligandPart>
        <name>Fe</name>
        <dbReference type="ChEBI" id="CHEBI:18248"/>
    </ligandPart>
</feature>
<feature type="chain" id="PRO_5016821231" description="Group 1 truncated hemoglobin" evidence="9">
    <location>
        <begin position="28"/>
        <end position="149"/>
    </location>
</feature>
<proteinExistence type="inferred from homology"/>
<evidence type="ECO:0000256" key="9">
    <source>
        <dbReference type="SAM" id="SignalP"/>
    </source>
</evidence>
<gene>
    <name evidence="10" type="ORF">CBM2589_A90476</name>
</gene>
<accession>A0A375CFG3</accession>
<dbReference type="InterPro" id="IPR009050">
    <property type="entry name" value="Globin-like_sf"/>
</dbReference>
<dbReference type="InterPro" id="IPR001486">
    <property type="entry name" value="Hemoglobin_trunc"/>
</dbReference>
<dbReference type="Gene3D" id="1.10.490.10">
    <property type="entry name" value="Globins"/>
    <property type="match status" value="1"/>
</dbReference>
<evidence type="ECO:0000256" key="3">
    <source>
        <dbReference type="ARBA" id="ARBA00022617"/>
    </source>
</evidence>
<dbReference type="EMBL" id="OFSP01000039">
    <property type="protein sequence ID" value="SOY69006.1"/>
    <property type="molecule type" value="Genomic_DNA"/>
</dbReference>
<keyword evidence="3 6" id="KW-0349">Heme</keyword>
<dbReference type="SUPFAM" id="SSF46458">
    <property type="entry name" value="Globin-like"/>
    <property type="match status" value="1"/>
</dbReference>
<dbReference type="GO" id="GO:0020037">
    <property type="term" value="F:heme binding"/>
    <property type="evidence" value="ECO:0007669"/>
    <property type="project" value="InterPro"/>
</dbReference>
<dbReference type="PIRSF" id="PIRSF002030">
    <property type="entry name" value="Globin_Protozoa/Cyanobacteria"/>
    <property type="match status" value="1"/>
</dbReference>
<dbReference type="AlphaFoldDB" id="A0A375CFG3"/>
<dbReference type="CDD" id="cd00454">
    <property type="entry name" value="TrHb1_N"/>
    <property type="match status" value="1"/>
</dbReference>
<evidence type="ECO:0000256" key="8">
    <source>
        <dbReference type="PIRSR" id="PIRSR601486-1"/>
    </source>
</evidence>
<name>A0A375CFG3_9BURK</name>
<dbReference type="Proteomes" id="UP000256297">
    <property type="component" value="Chromosome CBM2589_a"/>
</dbReference>
<feature type="signal peptide" evidence="9">
    <location>
        <begin position="1"/>
        <end position="27"/>
    </location>
</feature>